<dbReference type="Proteomes" id="UP000028582">
    <property type="component" value="Unassembled WGS sequence"/>
</dbReference>
<comment type="caution">
    <text evidence="2">The sequence shown here is derived from an EMBL/GenBank/DDBJ whole genome shotgun (WGS) entry which is preliminary data.</text>
</comment>
<dbReference type="EMBL" id="ANJA01002138">
    <property type="protein sequence ID" value="ETO71842.1"/>
    <property type="molecule type" value="Genomic_DNA"/>
</dbReference>
<organism evidence="2 3">
    <name type="scientific">Phytophthora nicotianae P1976</name>
    <dbReference type="NCBI Taxonomy" id="1317066"/>
    <lineage>
        <taxon>Eukaryota</taxon>
        <taxon>Sar</taxon>
        <taxon>Stramenopiles</taxon>
        <taxon>Oomycota</taxon>
        <taxon>Peronosporomycetes</taxon>
        <taxon>Peronosporales</taxon>
        <taxon>Peronosporaceae</taxon>
        <taxon>Phytophthora</taxon>
    </lineage>
</organism>
<sequence length="125" mass="13510">MLPKPLAKSLAVLMIVPIPGDCNFEQKYTVAMSMGEKVFTSMEKLQGKSQVKADVDPDDDSCTGRDERYSEGLGACKVQDPAGRVQRADSIITTASSASESLKAKPKALVKNTNLVDELYRLLGT</sequence>
<protein>
    <submittedName>
        <fullName evidence="2">Uncharacterized protein</fullName>
    </submittedName>
</protein>
<gene>
    <name evidence="2" type="ORF">F444_11885</name>
</gene>
<evidence type="ECO:0000313" key="3">
    <source>
        <dbReference type="Proteomes" id="UP000028582"/>
    </source>
</evidence>
<reference evidence="2 3" key="1">
    <citation type="submission" date="2013-11" db="EMBL/GenBank/DDBJ databases">
        <title>The Genome Sequence of Phytophthora parasitica P1976.</title>
        <authorList>
            <consortium name="The Broad Institute Genomics Platform"/>
            <person name="Russ C."/>
            <person name="Tyler B."/>
            <person name="Panabieres F."/>
            <person name="Shan W."/>
            <person name="Tripathy S."/>
            <person name="Grunwald N."/>
            <person name="Machado M."/>
            <person name="Johnson C.S."/>
            <person name="Walker B."/>
            <person name="Young S."/>
            <person name="Zeng Q."/>
            <person name="Gargeya S."/>
            <person name="Fitzgerald M."/>
            <person name="Haas B."/>
            <person name="Abouelleil A."/>
            <person name="Allen A.W."/>
            <person name="Alvarado L."/>
            <person name="Arachchi H.M."/>
            <person name="Berlin A.M."/>
            <person name="Chapman S.B."/>
            <person name="Gainer-Dewar J."/>
            <person name="Goldberg J."/>
            <person name="Griggs A."/>
            <person name="Gujja S."/>
            <person name="Hansen M."/>
            <person name="Howarth C."/>
            <person name="Imamovic A."/>
            <person name="Ireland A."/>
            <person name="Larimer J."/>
            <person name="McCowan C."/>
            <person name="Murphy C."/>
            <person name="Pearson M."/>
            <person name="Poon T.W."/>
            <person name="Priest M."/>
            <person name="Roberts A."/>
            <person name="Saif S."/>
            <person name="Shea T."/>
            <person name="Sisk P."/>
            <person name="Sykes S."/>
            <person name="Wortman J."/>
            <person name="Nusbaum C."/>
            <person name="Birren B."/>
        </authorList>
    </citation>
    <scope>NUCLEOTIDE SEQUENCE [LARGE SCALE GENOMIC DNA]</scope>
    <source>
        <strain evidence="2 3">P1976</strain>
    </source>
</reference>
<accession>A0A080ZYY1</accession>
<evidence type="ECO:0000313" key="2">
    <source>
        <dbReference type="EMBL" id="ETO71842.1"/>
    </source>
</evidence>
<proteinExistence type="predicted"/>
<evidence type="ECO:0000256" key="1">
    <source>
        <dbReference type="SAM" id="MobiDB-lite"/>
    </source>
</evidence>
<dbReference type="AlphaFoldDB" id="A0A080ZYY1"/>
<feature type="region of interest" description="Disordered" evidence="1">
    <location>
        <begin position="49"/>
        <end position="70"/>
    </location>
</feature>
<name>A0A080ZYY1_PHYNI</name>